<dbReference type="InterPro" id="IPR014756">
    <property type="entry name" value="Ig_E-set"/>
</dbReference>
<gene>
    <name evidence="2" type="ORF">PAQ31011_03049</name>
</gene>
<organism evidence="2 3">
    <name type="scientific">Pandoraea aquatica</name>
    <dbReference type="NCBI Taxonomy" id="2508290"/>
    <lineage>
        <taxon>Bacteria</taxon>
        <taxon>Pseudomonadati</taxon>
        <taxon>Pseudomonadota</taxon>
        <taxon>Betaproteobacteria</taxon>
        <taxon>Burkholderiales</taxon>
        <taxon>Burkholderiaceae</taxon>
        <taxon>Pandoraea</taxon>
    </lineage>
</organism>
<evidence type="ECO:0000259" key="1">
    <source>
        <dbReference type="Pfam" id="PF01833"/>
    </source>
</evidence>
<dbReference type="AlphaFoldDB" id="A0A5E4W251"/>
<dbReference type="Proteomes" id="UP000366819">
    <property type="component" value="Unassembled WGS sequence"/>
</dbReference>
<name>A0A5E4W251_9BURK</name>
<dbReference type="OrthoDB" id="8943675at2"/>
<dbReference type="EMBL" id="CABPSN010000004">
    <property type="protein sequence ID" value="VVE19007.1"/>
    <property type="molecule type" value="Genomic_DNA"/>
</dbReference>
<keyword evidence="3" id="KW-1185">Reference proteome</keyword>
<dbReference type="InterPro" id="IPR002909">
    <property type="entry name" value="IPT_dom"/>
</dbReference>
<dbReference type="RefSeq" id="WP_150576605.1">
    <property type="nucleotide sequence ID" value="NZ_CABPSN010000004.1"/>
</dbReference>
<dbReference type="InterPro" id="IPR013783">
    <property type="entry name" value="Ig-like_fold"/>
</dbReference>
<reference evidence="2 3" key="1">
    <citation type="submission" date="2019-08" db="EMBL/GenBank/DDBJ databases">
        <authorList>
            <person name="Peeters C."/>
        </authorList>
    </citation>
    <scope>NUCLEOTIDE SEQUENCE [LARGE SCALE GENOMIC DNA]</scope>
    <source>
        <strain evidence="2 3">LMG 31011</strain>
    </source>
</reference>
<dbReference type="Pfam" id="PF01833">
    <property type="entry name" value="TIG"/>
    <property type="match status" value="1"/>
</dbReference>
<evidence type="ECO:0000313" key="3">
    <source>
        <dbReference type="Proteomes" id="UP000366819"/>
    </source>
</evidence>
<protein>
    <recommendedName>
        <fullName evidence="1">IPT/TIG domain-containing protein</fullName>
    </recommendedName>
</protein>
<proteinExistence type="predicted"/>
<sequence length="117" mass="12232">MPNMTNVDASQLSRAGGMPFTITGTGFSKTVEVFFLDEADLKIPASSFKVESDSRITGICPAFPREGPVTINVAVGDDATPAKVASGTAAGINQLSPYKLEYVNEFFVVAVSPSGLV</sequence>
<evidence type="ECO:0000313" key="2">
    <source>
        <dbReference type="EMBL" id="VVE19007.1"/>
    </source>
</evidence>
<dbReference type="Gene3D" id="2.60.40.10">
    <property type="entry name" value="Immunoglobulins"/>
    <property type="match status" value="1"/>
</dbReference>
<feature type="domain" description="IPT/TIG" evidence="1">
    <location>
        <begin position="2"/>
        <end position="79"/>
    </location>
</feature>
<accession>A0A5E4W251</accession>
<dbReference type="SUPFAM" id="SSF81296">
    <property type="entry name" value="E set domains"/>
    <property type="match status" value="1"/>
</dbReference>
<dbReference type="CDD" id="cd00102">
    <property type="entry name" value="IPT"/>
    <property type="match status" value="1"/>
</dbReference>